<keyword evidence="2" id="KW-1185">Reference proteome</keyword>
<dbReference type="PATRIC" id="fig|1637975.4.peg.2247"/>
<sequence>MKNITANQLAFKKSLSNIEQMTLKNIMFNFIGRPDNGVDDVLPLEYTQTVFAKMESPLDSNFLIDNNATFRFVTLTQENQIVIGFLDFNFELNFRILSLEERL</sequence>
<proteinExistence type="predicted"/>
<gene>
    <name evidence="1" type="ORF">AN957_12150</name>
</gene>
<evidence type="ECO:0000313" key="2">
    <source>
        <dbReference type="Proteomes" id="UP000050996"/>
    </source>
</evidence>
<accession>A0A0Q3VH19</accession>
<protein>
    <submittedName>
        <fullName evidence="1">Uncharacterized protein</fullName>
    </submittedName>
</protein>
<evidence type="ECO:0000313" key="1">
    <source>
        <dbReference type="EMBL" id="KQL19251.1"/>
    </source>
</evidence>
<dbReference type="RefSeq" id="WP_056684335.1">
    <property type="nucleotide sequence ID" value="NZ_LJIX01000006.1"/>
</dbReference>
<dbReference type="AlphaFoldDB" id="A0A0Q3VH19"/>
<reference evidence="1 2" key="1">
    <citation type="submission" date="2015-09" db="EMBL/GenBank/DDBJ databases">
        <title>Genome sequencing project for genomic taxonomy and phylogenomics of Bacillus-like bacteria.</title>
        <authorList>
            <person name="Liu B."/>
            <person name="Wang J."/>
            <person name="Zhu Y."/>
            <person name="Liu G."/>
            <person name="Chen Q."/>
            <person name="Chen Z."/>
            <person name="Lan J."/>
            <person name="Che J."/>
            <person name="Ge C."/>
            <person name="Shi H."/>
            <person name="Pan Z."/>
            <person name="Liu X."/>
        </authorList>
    </citation>
    <scope>NUCLEOTIDE SEQUENCE [LARGE SCALE GENOMIC DNA]</scope>
    <source>
        <strain evidence="1 2">FJAT-18043</strain>
    </source>
</reference>
<comment type="caution">
    <text evidence="1">The sequence shown here is derived from an EMBL/GenBank/DDBJ whole genome shotgun (WGS) entry which is preliminary data.</text>
</comment>
<name>A0A0Q3VH19_9BACI</name>
<organism evidence="1 2">
    <name type="scientific">Cytobacillus solani</name>
    <dbReference type="NCBI Taxonomy" id="1637975"/>
    <lineage>
        <taxon>Bacteria</taxon>
        <taxon>Bacillati</taxon>
        <taxon>Bacillota</taxon>
        <taxon>Bacilli</taxon>
        <taxon>Bacillales</taxon>
        <taxon>Bacillaceae</taxon>
        <taxon>Cytobacillus</taxon>
    </lineage>
</organism>
<dbReference type="Proteomes" id="UP000050996">
    <property type="component" value="Unassembled WGS sequence"/>
</dbReference>
<dbReference type="EMBL" id="LJIX01000006">
    <property type="protein sequence ID" value="KQL19251.1"/>
    <property type="molecule type" value="Genomic_DNA"/>
</dbReference>